<feature type="domain" description="HMA" evidence="1">
    <location>
        <begin position="37"/>
        <end position="102"/>
    </location>
</feature>
<organism evidence="2 3">
    <name type="scientific">Hymenobacter daecheongensis DSM 21074</name>
    <dbReference type="NCBI Taxonomy" id="1121955"/>
    <lineage>
        <taxon>Bacteria</taxon>
        <taxon>Pseudomonadati</taxon>
        <taxon>Bacteroidota</taxon>
        <taxon>Cytophagia</taxon>
        <taxon>Cytophagales</taxon>
        <taxon>Hymenobacteraceae</taxon>
        <taxon>Hymenobacter</taxon>
    </lineage>
</organism>
<dbReference type="Gene3D" id="3.30.70.100">
    <property type="match status" value="1"/>
</dbReference>
<dbReference type="STRING" id="1121955.SAMN02745146_2104"/>
<name>A0A1M6G3P4_9BACT</name>
<accession>A0A1M6G3P4</accession>
<dbReference type="SUPFAM" id="SSF55008">
    <property type="entry name" value="HMA, heavy metal-associated domain"/>
    <property type="match status" value="1"/>
</dbReference>
<dbReference type="InterPro" id="IPR036163">
    <property type="entry name" value="HMA_dom_sf"/>
</dbReference>
<dbReference type="Proteomes" id="UP000184418">
    <property type="component" value="Unassembled WGS sequence"/>
</dbReference>
<dbReference type="AlphaFoldDB" id="A0A1M6G3P4"/>
<dbReference type="CDD" id="cd00371">
    <property type="entry name" value="HMA"/>
    <property type="match status" value="1"/>
</dbReference>
<reference evidence="2 3" key="1">
    <citation type="submission" date="2016-11" db="EMBL/GenBank/DDBJ databases">
        <authorList>
            <person name="Jaros S."/>
            <person name="Januszkiewicz K."/>
            <person name="Wedrychowicz H."/>
        </authorList>
    </citation>
    <scope>NUCLEOTIDE SEQUENCE [LARGE SCALE GENOMIC DNA]</scope>
    <source>
        <strain evidence="2 3">DSM 21074</strain>
    </source>
</reference>
<dbReference type="GO" id="GO:0046872">
    <property type="term" value="F:metal ion binding"/>
    <property type="evidence" value="ECO:0007669"/>
    <property type="project" value="InterPro"/>
</dbReference>
<dbReference type="InterPro" id="IPR006121">
    <property type="entry name" value="HMA_dom"/>
</dbReference>
<gene>
    <name evidence="2" type="ORF">SAMN02745146_2104</name>
</gene>
<dbReference type="EMBL" id="FQYN01000004">
    <property type="protein sequence ID" value="SHJ04593.1"/>
    <property type="molecule type" value="Genomic_DNA"/>
</dbReference>
<dbReference type="PROSITE" id="PS50846">
    <property type="entry name" value="HMA_2"/>
    <property type="match status" value="1"/>
</dbReference>
<evidence type="ECO:0000313" key="3">
    <source>
        <dbReference type="Proteomes" id="UP000184418"/>
    </source>
</evidence>
<protein>
    <submittedName>
        <fullName evidence="2">Copper chaperone CopZ</fullName>
    </submittedName>
</protein>
<proteinExistence type="predicted"/>
<keyword evidence="3" id="KW-1185">Reference proteome</keyword>
<evidence type="ECO:0000259" key="1">
    <source>
        <dbReference type="PROSITE" id="PS50846"/>
    </source>
</evidence>
<evidence type="ECO:0000313" key="2">
    <source>
        <dbReference type="EMBL" id="SHJ04593.1"/>
    </source>
</evidence>
<sequence length="104" mass="11320">MLVGGAILYYFRRTRRYFCALLSQLRPLPGGFNSSLMKTLRFKTNINCGGCIKAVTPALNGEKAIHSWQVDTASPDKILTISGELSEAQVVALVEEAGFQAQVA</sequence>